<accession>A0A6S7FQH4</accession>
<dbReference type="EMBL" id="CACRXK020000241">
    <property type="protein sequence ID" value="CAB3979907.1"/>
    <property type="molecule type" value="Genomic_DNA"/>
</dbReference>
<comment type="caution">
    <text evidence="1">The sequence shown here is derived from an EMBL/GenBank/DDBJ whole genome shotgun (WGS) entry which is preliminary data.</text>
</comment>
<protein>
    <submittedName>
        <fullName evidence="1">Uncharacterized protein</fullName>
    </submittedName>
</protein>
<evidence type="ECO:0000313" key="2">
    <source>
        <dbReference type="Proteomes" id="UP001152795"/>
    </source>
</evidence>
<proteinExistence type="predicted"/>
<gene>
    <name evidence="1" type="ORF">PACLA_8A075659</name>
</gene>
<reference evidence="1" key="1">
    <citation type="submission" date="2020-04" db="EMBL/GenBank/DDBJ databases">
        <authorList>
            <person name="Alioto T."/>
            <person name="Alioto T."/>
            <person name="Gomez Garrido J."/>
        </authorList>
    </citation>
    <scope>NUCLEOTIDE SEQUENCE</scope>
    <source>
        <strain evidence="1">A484AB</strain>
    </source>
</reference>
<dbReference type="AlphaFoldDB" id="A0A6S7FQH4"/>
<organism evidence="1 2">
    <name type="scientific">Paramuricea clavata</name>
    <name type="common">Red gorgonian</name>
    <name type="synonym">Violescent sea-whip</name>
    <dbReference type="NCBI Taxonomy" id="317549"/>
    <lineage>
        <taxon>Eukaryota</taxon>
        <taxon>Metazoa</taxon>
        <taxon>Cnidaria</taxon>
        <taxon>Anthozoa</taxon>
        <taxon>Octocorallia</taxon>
        <taxon>Malacalcyonacea</taxon>
        <taxon>Plexauridae</taxon>
        <taxon>Paramuricea</taxon>
    </lineage>
</organism>
<dbReference type="Proteomes" id="UP001152795">
    <property type="component" value="Unassembled WGS sequence"/>
</dbReference>
<keyword evidence="2" id="KW-1185">Reference proteome</keyword>
<evidence type="ECO:0000313" key="1">
    <source>
        <dbReference type="EMBL" id="CAB3979907.1"/>
    </source>
</evidence>
<name>A0A6S7FQH4_PARCT</name>
<sequence length="120" mass="12982">MEFVKCLKGTSEGPANEHPVIASKASFKHPAGIDVLKIEPGKNEVALVCNKGNGCIRYIQNVQSITGDKFVGTVKIINTPHAWKPERVSVLQNSHTAAISESTKILLLTIDASRNYGQLV</sequence>
<dbReference type="OrthoDB" id="5986458at2759"/>